<dbReference type="Gene3D" id="2.30.30.130">
    <property type="entry name" value="Transposase, Mu, C-terminal"/>
    <property type="match status" value="1"/>
</dbReference>
<dbReference type="RefSeq" id="WP_065285691.1">
    <property type="nucleotide sequence ID" value="NZ_MAQD01000005.1"/>
</dbReference>
<proteinExistence type="predicted"/>
<organism evidence="1 2">
    <name type="scientific">Haemophilus parainfluenzae</name>
    <dbReference type="NCBI Taxonomy" id="729"/>
    <lineage>
        <taxon>Bacteria</taxon>
        <taxon>Pseudomonadati</taxon>
        <taxon>Pseudomonadota</taxon>
        <taxon>Gammaproteobacteria</taxon>
        <taxon>Pasteurellales</taxon>
        <taxon>Pasteurellaceae</taxon>
        <taxon>Haemophilus</taxon>
    </lineage>
</organism>
<dbReference type="Proteomes" id="UP000092740">
    <property type="component" value="Unassembled WGS sequence"/>
</dbReference>
<accession>A0AB36E9Y5</accession>
<dbReference type="EMBL" id="MAQD01000005">
    <property type="protein sequence ID" value="OBY52330.1"/>
    <property type="molecule type" value="Genomic_DNA"/>
</dbReference>
<name>A0AB36E9Y5_HAEPA</name>
<evidence type="ECO:0000313" key="1">
    <source>
        <dbReference type="EMBL" id="OBY52330.1"/>
    </source>
</evidence>
<protein>
    <submittedName>
        <fullName evidence="1">Uncharacterized protein</fullName>
    </submittedName>
</protein>
<dbReference type="SUPFAM" id="SSF50610">
    <property type="entry name" value="mu transposase, C-terminal domain"/>
    <property type="match status" value="1"/>
</dbReference>
<gene>
    <name evidence="1" type="ORF">BBB48_04160</name>
</gene>
<comment type="caution">
    <text evidence="1">The sequence shown here is derived from an EMBL/GenBank/DDBJ whole genome shotgun (WGS) entry which is preliminary data.</text>
</comment>
<reference evidence="1 2" key="1">
    <citation type="submission" date="2016-06" db="EMBL/GenBank/DDBJ databases">
        <title>Simultaneous identification of Haemophilus influenzae and Haemophilus haemolyticus using TaqMan real-time PCR.</title>
        <authorList>
            <person name="Price E.P."/>
            <person name="Sarovich D.S."/>
            <person name="Harris T."/>
            <person name="Spargo J.C."/>
            <person name="Nosworthy E."/>
            <person name="Beissbarth J."/>
            <person name="Smith-Vaughan H.C."/>
        </authorList>
    </citation>
    <scope>NUCLEOTIDE SEQUENCE [LARGE SCALE GENOMIC DNA]</scope>
    <source>
        <strain evidence="1 2">ATCC 9796</strain>
    </source>
</reference>
<dbReference type="InterPro" id="IPR009004">
    <property type="entry name" value="Transposase_Mu_C"/>
</dbReference>
<sequence length="68" mass="8044">MKERILRYVHQGRIGYKRNEYFSYQLIKYKGKLVEIRPKQDFLEVYSLKGNLICTASRLITNTFGALA</sequence>
<dbReference type="AlphaFoldDB" id="A0AB36E9Y5"/>
<evidence type="ECO:0000313" key="2">
    <source>
        <dbReference type="Proteomes" id="UP000092740"/>
    </source>
</evidence>